<dbReference type="CDD" id="cd00093">
    <property type="entry name" value="HTH_XRE"/>
    <property type="match status" value="1"/>
</dbReference>
<dbReference type="EMBL" id="JBHSUB010000004">
    <property type="protein sequence ID" value="MFC6377003.1"/>
    <property type="molecule type" value="Genomic_DNA"/>
</dbReference>
<dbReference type="RefSeq" id="WP_385946183.1">
    <property type="nucleotide sequence ID" value="NZ_JBHSUB010000004.1"/>
</dbReference>
<dbReference type="InterPro" id="IPR001387">
    <property type="entry name" value="Cro/C1-type_HTH"/>
</dbReference>
<dbReference type="InterPro" id="IPR010982">
    <property type="entry name" value="Lambda_DNA-bd_dom_sf"/>
</dbReference>
<feature type="domain" description="Ner winged helix-turn-helix DNA-binding" evidence="5">
    <location>
        <begin position="2"/>
        <end position="67"/>
    </location>
</feature>
<evidence type="ECO:0000256" key="4">
    <source>
        <dbReference type="ARBA" id="ARBA00023163"/>
    </source>
</evidence>
<evidence type="ECO:0000313" key="7">
    <source>
        <dbReference type="Proteomes" id="UP001596230"/>
    </source>
</evidence>
<evidence type="ECO:0000256" key="2">
    <source>
        <dbReference type="ARBA" id="ARBA00023015"/>
    </source>
</evidence>
<evidence type="ECO:0000259" key="5">
    <source>
        <dbReference type="Pfam" id="PF13693"/>
    </source>
</evidence>
<protein>
    <submittedName>
        <fullName evidence="6">Helix-turn-helix domain-containing protein</fullName>
    </submittedName>
</protein>
<name>A0ABW1VWA0_9GAMM</name>
<dbReference type="SUPFAM" id="SSF47413">
    <property type="entry name" value="lambda repressor-like DNA-binding domains"/>
    <property type="match status" value="1"/>
</dbReference>
<sequence length="77" mass="8726">MDHVDITYRLRRIGKTQADIAHTLGVSPAVVSNVIHGRTTSFSVASYIAMLVNQDITTLWPDKYVFKPRANQKKRNI</sequence>
<evidence type="ECO:0000313" key="6">
    <source>
        <dbReference type="EMBL" id="MFC6377003.1"/>
    </source>
</evidence>
<dbReference type="Proteomes" id="UP001596230">
    <property type="component" value="Unassembled WGS sequence"/>
</dbReference>
<accession>A0ABW1VWA0</accession>
<keyword evidence="4" id="KW-0804">Transcription</keyword>
<dbReference type="Pfam" id="PF13693">
    <property type="entry name" value="HTH_35"/>
    <property type="match status" value="1"/>
</dbReference>
<organism evidence="6 7">
    <name type="scientific">Tatumella terrea</name>
    <dbReference type="NCBI Taxonomy" id="419007"/>
    <lineage>
        <taxon>Bacteria</taxon>
        <taxon>Pseudomonadati</taxon>
        <taxon>Pseudomonadota</taxon>
        <taxon>Gammaproteobacteria</taxon>
        <taxon>Enterobacterales</taxon>
        <taxon>Erwiniaceae</taxon>
        <taxon>Tatumella</taxon>
    </lineage>
</organism>
<proteinExistence type="inferred from homology"/>
<reference evidence="7" key="1">
    <citation type="journal article" date="2019" name="Int. J. Syst. Evol. Microbiol.">
        <title>The Global Catalogue of Microorganisms (GCM) 10K type strain sequencing project: providing services to taxonomists for standard genome sequencing and annotation.</title>
        <authorList>
            <consortium name="The Broad Institute Genomics Platform"/>
            <consortium name="The Broad Institute Genome Sequencing Center for Infectious Disease"/>
            <person name="Wu L."/>
            <person name="Ma J."/>
        </authorList>
    </citation>
    <scope>NUCLEOTIDE SEQUENCE [LARGE SCALE GENOMIC DNA]</scope>
    <source>
        <strain evidence="7">CGMCC 1.18518</strain>
    </source>
</reference>
<gene>
    <name evidence="6" type="ORF">ACFP9W_02635</name>
</gene>
<comment type="similarity">
    <text evidence="1">Belongs to the ner transcriptional regulatory family.</text>
</comment>
<dbReference type="Gene3D" id="1.10.260.40">
    <property type="entry name" value="lambda repressor-like DNA-binding domains"/>
    <property type="match status" value="1"/>
</dbReference>
<evidence type="ECO:0000256" key="1">
    <source>
        <dbReference type="ARBA" id="ARBA00006157"/>
    </source>
</evidence>
<evidence type="ECO:0000256" key="3">
    <source>
        <dbReference type="ARBA" id="ARBA00023125"/>
    </source>
</evidence>
<comment type="caution">
    <text evidence="6">The sequence shown here is derived from an EMBL/GenBank/DDBJ whole genome shotgun (WGS) entry which is preliminary data.</text>
</comment>
<keyword evidence="3" id="KW-0238">DNA-binding</keyword>
<keyword evidence="7" id="KW-1185">Reference proteome</keyword>
<keyword evidence="2" id="KW-0805">Transcription regulation</keyword>
<dbReference type="InterPro" id="IPR038722">
    <property type="entry name" value="Ner_HTH_dom"/>
</dbReference>